<keyword evidence="9" id="KW-0418">Kinase</keyword>
<reference evidence="23 24" key="1">
    <citation type="journal article" date="2014" name="Genome Biol.">
        <title>Transcriptome and methylome profiling reveals relics of genome dominance in the mesopolyploid Brassica oleracea.</title>
        <authorList>
            <person name="Parkin I.A."/>
            <person name="Koh C."/>
            <person name="Tang H."/>
            <person name="Robinson S.J."/>
            <person name="Kagale S."/>
            <person name="Clarke W.E."/>
            <person name="Town C.D."/>
            <person name="Nixon J."/>
            <person name="Krishnakumar V."/>
            <person name="Bidwell S.L."/>
            <person name="Denoeud F."/>
            <person name="Belcram H."/>
            <person name="Links M.G."/>
            <person name="Just J."/>
            <person name="Clarke C."/>
            <person name="Bender T."/>
            <person name="Huebert T."/>
            <person name="Mason A.S."/>
            <person name="Pires J.C."/>
            <person name="Barker G."/>
            <person name="Moore J."/>
            <person name="Walley P.G."/>
            <person name="Manoli S."/>
            <person name="Batley J."/>
            <person name="Edwards D."/>
            <person name="Nelson M.N."/>
            <person name="Wang X."/>
            <person name="Paterson A.H."/>
            <person name="King G."/>
            <person name="Bancroft I."/>
            <person name="Chalhoub B."/>
            <person name="Sharpe A.G."/>
        </authorList>
    </citation>
    <scope>NUCLEOTIDE SEQUENCE</scope>
    <source>
        <strain evidence="23 24">cv. TO1000</strain>
    </source>
</reference>
<dbReference type="FunFam" id="3.30.430.20:FF:000003">
    <property type="entry name" value="Cysteine-rich RLK (RECEPTOR-like protein kinase) 10"/>
    <property type="match status" value="1"/>
</dbReference>
<evidence type="ECO:0000313" key="23">
    <source>
        <dbReference type="EnsemblPlants" id="Bo1g034370.1"/>
    </source>
</evidence>
<dbReference type="OMA" id="NTRDYQP"/>
<dbReference type="Pfam" id="PF01657">
    <property type="entry name" value="Stress-antifung"/>
    <property type="match status" value="2"/>
</dbReference>
<feature type="chain" id="PRO_5002256389" description="Cysteine-rich" evidence="20">
    <location>
        <begin position="20"/>
        <end position="841"/>
    </location>
</feature>
<evidence type="ECO:0000259" key="21">
    <source>
        <dbReference type="PROSITE" id="PS50011"/>
    </source>
</evidence>
<keyword evidence="10 17" id="KW-0067">ATP-binding</keyword>
<evidence type="ECO:0000256" key="20">
    <source>
        <dbReference type="SAM" id="SignalP"/>
    </source>
</evidence>
<feature type="domain" description="Gnk2-homologous" evidence="22">
    <location>
        <begin position="17"/>
        <end position="124"/>
    </location>
</feature>
<evidence type="ECO:0000256" key="4">
    <source>
        <dbReference type="ARBA" id="ARBA00022679"/>
    </source>
</evidence>
<evidence type="ECO:0000313" key="24">
    <source>
        <dbReference type="Proteomes" id="UP000032141"/>
    </source>
</evidence>
<dbReference type="GO" id="GO:0005524">
    <property type="term" value="F:ATP binding"/>
    <property type="evidence" value="ECO:0007669"/>
    <property type="project" value="UniProtKB-UniRule"/>
</dbReference>
<evidence type="ECO:0000256" key="18">
    <source>
        <dbReference type="SAM" id="MobiDB-lite"/>
    </source>
</evidence>
<comment type="catalytic activity">
    <reaction evidence="15">
        <text>L-seryl-[protein] + ATP = O-phospho-L-seryl-[protein] + ADP + H(+)</text>
        <dbReference type="Rhea" id="RHEA:17989"/>
        <dbReference type="Rhea" id="RHEA-COMP:9863"/>
        <dbReference type="Rhea" id="RHEA-COMP:11604"/>
        <dbReference type="ChEBI" id="CHEBI:15378"/>
        <dbReference type="ChEBI" id="CHEBI:29999"/>
        <dbReference type="ChEBI" id="CHEBI:30616"/>
        <dbReference type="ChEBI" id="CHEBI:83421"/>
        <dbReference type="ChEBI" id="CHEBI:456216"/>
    </reaction>
</comment>
<dbReference type="FunFam" id="3.30.200.20:FF:000959">
    <property type="entry name" value="Cysteine-rich receptor-like protein kinase 17"/>
    <property type="match status" value="1"/>
</dbReference>
<dbReference type="InterPro" id="IPR017441">
    <property type="entry name" value="Protein_kinase_ATP_BS"/>
</dbReference>
<proteinExistence type="predicted"/>
<dbReference type="SMART" id="SM00220">
    <property type="entry name" value="S_TKc"/>
    <property type="match status" value="1"/>
</dbReference>
<keyword evidence="7" id="KW-0677">Repeat</keyword>
<name>A0A0D3A5H6_BRAOL</name>
<keyword evidence="4" id="KW-0808">Transferase</keyword>
<comment type="catalytic activity">
    <reaction evidence="16">
        <text>L-threonyl-[protein] + ATP = O-phospho-L-threonyl-[protein] + ADP + H(+)</text>
        <dbReference type="Rhea" id="RHEA:46608"/>
        <dbReference type="Rhea" id="RHEA-COMP:11060"/>
        <dbReference type="Rhea" id="RHEA-COMP:11605"/>
        <dbReference type="ChEBI" id="CHEBI:15378"/>
        <dbReference type="ChEBI" id="CHEBI:30013"/>
        <dbReference type="ChEBI" id="CHEBI:30616"/>
        <dbReference type="ChEBI" id="CHEBI:61977"/>
        <dbReference type="ChEBI" id="CHEBI:456216"/>
    </reaction>
</comment>
<protein>
    <recommendedName>
        <fullName evidence="25">Cysteine-rich</fullName>
    </recommendedName>
</protein>
<dbReference type="InterPro" id="IPR008271">
    <property type="entry name" value="Ser/Thr_kinase_AS"/>
</dbReference>
<keyword evidence="13" id="KW-0675">Receptor</keyword>
<organism evidence="23 24">
    <name type="scientific">Brassica oleracea var. oleracea</name>
    <dbReference type="NCBI Taxonomy" id="109376"/>
    <lineage>
        <taxon>Eukaryota</taxon>
        <taxon>Viridiplantae</taxon>
        <taxon>Streptophyta</taxon>
        <taxon>Embryophyta</taxon>
        <taxon>Tracheophyta</taxon>
        <taxon>Spermatophyta</taxon>
        <taxon>Magnoliopsida</taxon>
        <taxon>eudicotyledons</taxon>
        <taxon>Gunneridae</taxon>
        <taxon>Pentapetalae</taxon>
        <taxon>rosids</taxon>
        <taxon>malvids</taxon>
        <taxon>Brassicales</taxon>
        <taxon>Brassicaceae</taxon>
        <taxon>Brassiceae</taxon>
        <taxon>Brassica</taxon>
    </lineage>
</organism>
<evidence type="ECO:0000256" key="17">
    <source>
        <dbReference type="PROSITE-ProRule" id="PRU10141"/>
    </source>
</evidence>
<dbReference type="Pfam" id="PF07714">
    <property type="entry name" value="PK_Tyr_Ser-Thr"/>
    <property type="match status" value="1"/>
</dbReference>
<dbReference type="PROSITE" id="PS50011">
    <property type="entry name" value="PROTEIN_KINASE_DOM"/>
    <property type="match status" value="1"/>
</dbReference>
<evidence type="ECO:0000256" key="12">
    <source>
        <dbReference type="ARBA" id="ARBA00023136"/>
    </source>
</evidence>
<evidence type="ECO:0000256" key="5">
    <source>
        <dbReference type="ARBA" id="ARBA00022692"/>
    </source>
</evidence>
<evidence type="ECO:0000256" key="10">
    <source>
        <dbReference type="ARBA" id="ARBA00022840"/>
    </source>
</evidence>
<evidence type="ECO:0000256" key="15">
    <source>
        <dbReference type="ARBA" id="ARBA00047558"/>
    </source>
</evidence>
<reference evidence="23" key="2">
    <citation type="submission" date="2015-03" db="UniProtKB">
        <authorList>
            <consortium name="EnsemblPlants"/>
        </authorList>
    </citation>
    <scope>IDENTIFICATION</scope>
</reference>
<dbReference type="GO" id="GO:0005886">
    <property type="term" value="C:plasma membrane"/>
    <property type="evidence" value="ECO:0007669"/>
    <property type="project" value="TreeGrafter"/>
</dbReference>
<dbReference type="InterPro" id="IPR011009">
    <property type="entry name" value="Kinase-like_dom_sf"/>
</dbReference>
<keyword evidence="11 19" id="KW-1133">Transmembrane helix</keyword>
<evidence type="ECO:0000256" key="2">
    <source>
        <dbReference type="ARBA" id="ARBA00022527"/>
    </source>
</evidence>
<dbReference type="PANTHER" id="PTHR27002">
    <property type="entry name" value="RECEPTOR-LIKE SERINE/THREONINE-PROTEIN KINASE SD1-8"/>
    <property type="match status" value="1"/>
</dbReference>
<dbReference type="FunFam" id="1.10.510.10:FF:000129">
    <property type="entry name" value="cysteine-rich receptor-like protein kinase 10"/>
    <property type="match status" value="1"/>
</dbReference>
<evidence type="ECO:0000256" key="8">
    <source>
        <dbReference type="ARBA" id="ARBA00022741"/>
    </source>
</evidence>
<evidence type="ECO:0000256" key="9">
    <source>
        <dbReference type="ARBA" id="ARBA00022777"/>
    </source>
</evidence>
<dbReference type="PROSITE" id="PS51473">
    <property type="entry name" value="GNK2"/>
    <property type="match status" value="2"/>
</dbReference>
<feature type="domain" description="Protein kinase" evidence="21">
    <location>
        <begin position="333"/>
        <end position="611"/>
    </location>
</feature>
<dbReference type="Gene3D" id="3.30.430.20">
    <property type="entry name" value="Gnk2 domain, C-X8-C-X2-C motif"/>
    <property type="match status" value="2"/>
</dbReference>
<keyword evidence="2" id="KW-0723">Serine/threonine-protein kinase</keyword>
<dbReference type="Gene3D" id="3.30.200.20">
    <property type="entry name" value="Phosphorylase Kinase, domain 1"/>
    <property type="match status" value="1"/>
</dbReference>
<sequence length="841" mass="94159">MINLLVSFWFVLISSTAYANTCLNRSGFFAPDGTYDLNRRVMLSTLPSNVTANDGFYTTSTGQDPNRLYGLGMCVPGIEAGSCSDCIMAASNGLVQNCTTQTEAIDWRMYRNTLCLVRYSNRSFYGSLDMEIIRHDYNTRDYQPNGTDFDMTWEALMVGVIEDVSSTNYAAGRRTLESSNTNIYGFMQCSRDISPQNCTRCLQQNVIDYRSCCRGRQGGTVSRPSCFLRWEIFAFLGLPENIPPPERDEKSISTGAIVAIVIVPIILLALGFGIWRKRKSYKAFTTENGYFSAAKRLTKTYNTAPPDNAGDDISTSGSLQFDFKAIEAATSNFHNINKLGHGGFGEVYKGTFPNGTEIAVKRLSKTSGQGEREFKNEVLLVAKLQHRNLVRLLGFCVQGEERILVYEFLPNKSLNYFLFGDSTKRSQLDWTRRYKIIEGITRGILYLHQDSRLTIIHRDLKASNILLDADMNPKIADFGMARNFRMDQTEDNTGRVVGTFGYMPPEYVANGQFSTKSDVYSFGVLILEIIGGKKNSSFHEIDGSTGNLVTYVWRLWNNDSLLELVDPVIGDNYDKYEVIRCVHIGLLCVQENPTDRPSMFTIFKMLTNTSITLPVPQPPGFFFRVRSEDLPLAESFQPGPSTSMSIACSQVYFRKHMKKSGESAETVVAEGEQMNEEVSSKASEVIVCDHRYFLVIDTGADSSPMLRSYDDSAGDHELAFLRTEWERLAHHAEVTAARFTEMDKRLAAYDSRFDSVDHRFDQLTTILLRMESNQLPEKAQGKVIASPSDSPDPATMSSSRSHLDHRPPGFGVPPSVFETLSWARAVADGFDEFGGSGPELV</sequence>
<feature type="transmembrane region" description="Helical" evidence="19">
    <location>
        <begin position="252"/>
        <end position="275"/>
    </location>
</feature>
<comment type="subcellular location">
    <subcellularLocation>
        <location evidence="1">Membrane</location>
        <topology evidence="1">Single-pass membrane protein</topology>
    </subcellularLocation>
</comment>
<dbReference type="InterPro" id="IPR001245">
    <property type="entry name" value="Ser-Thr/Tyr_kinase_cat_dom"/>
</dbReference>
<keyword evidence="3" id="KW-0597">Phosphoprotein</keyword>
<keyword evidence="8 17" id="KW-0547">Nucleotide-binding</keyword>
<dbReference type="GO" id="GO:0004674">
    <property type="term" value="F:protein serine/threonine kinase activity"/>
    <property type="evidence" value="ECO:0007669"/>
    <property type="project" value="UniProtKB-KW"/>
</dbReference>
<evidence type="ECO:0000256" key="7">
    <source>
        <dbReference type="ARBA" id="ARBA00022737"/>
    </source>
</evidence>
<dbReference type="InterPro" id="IPR038408">
    <property type="entry name" value="GNK2_sf"/>
</dbReference>
<dbReference type="PROSITE" id="PS00108">
    <property type="entry name" value="PROTEIN_KINASE_ST"/>
    <property type="match status" value="1"/>
</dbReference>
<evidence type="ECO:0000259" key="22">
    <source>
        <dbReference type="PROSITE" id="PS51473"/>
    </source>
</evidence>
<dbReference type="Gramene" id="Bo1g034370.1">
    <property type="protein sequence ID" value="Bo1g034370.1"/>
    <property type="gene ID" value="Bo1g034370"/>
</dbReference>
<dbReference type="SUPFAM" id="SSF56112">
    <property type="entry name" value="Protein kinase-like (PK-like)"/>
    <property type="match status" value="1"/>
</dbReference>
<evidence type="ECO:0000256" key="3">
    <source>
        <dbReference type="ARBA" id="ARBA00022553"/>
    </source>
</evidence>
<evidence type="ECO:0000256" key="6">
    <source>
        <dbReference type="ARBA" id="ARBA00022729"/>
    </source>
</evidence>
<evidence type="ECO:0000256" key="19">
    <source>
        <dbReference type="SAM" id="Phobius"/>
    </source>
</evidence>
<dbReference type="STRING" id="109376.A0A0D3A5H6"/>
<evidence type="ECO:0000256" key="11">
    <source>
        <dbReference type="ARBA" id="ARBA00022989"/>
    </source>
</evidence>
<feature type="binding site" evidence="17">
    <location>
        <position position="361"/>
    </location>
    <ligand>
        <name>ATP</name>
        <dbReference type="ChEBI" id="CHEBI:30616"/>
    </ligand>
</feature>
<dbReference type="CDD" id="cd23509">
    <property type="entry name" value="Gnk2-like"/>
    <property type="match status" value="2"/>
</dbReference>
<dbReference type="InterPro" id="IPR000719">
    <property type="entry name" value="Prot_kinase_dom"/>
</dbReference>
<dbReference type="PROSITE" id="PS00107">
    <property type="entry name" value="PROTEIN_KINASE_ATP"/>
    <property type="match status" value="1"/>
</dbReference>
<evidence type="ECO:0008006" key="25">
    <source>
        <dbReference type="Google" id="ProtNLM"/>
    </source>
</evidence>
<accession>A0A0D3A5H6</accession>
<feature type="domain" description="Gnk2-homologous" evidence="22">
    <location>
        <begin position="130"/>
        <end position="235"/>
    </location>
</feature>
<dbReference type="AlphaFoldDB" id="A0A0D3A5H6"/>
<keyword evidence="14" id="KW-0325">Glycoprotein</keyword>
<dbReference type="HOGENOM" id="CLU_000288_35_2_1"/>
<dbReference type="CDD" id="cd14066">
    <property type="entry name" value="STKc_IRAK"/>
    <property type="match status" value="1"/>
</dbReference>
<keyword evidence="12 19" id="KW-0472">Membrane</keyword>
<evidence type="ECO:0000256" key="16">
    <source>
        <dbReference type="ARBA" id="ARBA00047951"/>
    </source>
</evidence>
<evidence type="ECO:0000256" key="1">
    <source>
        <dbReference type="ARBA" id="ARBA00004167"/>
    </source>
</evidence>
<evidence type="ECO:0000256" key="14">
    <source>
        <dbReference type="ARBA" id="ARBA00023180"/>
    </source>
</evidence>
<evidence type="ECO:0000256" key="13">
    <source>
        <dbReference type="ARBA" id="ARBA00023170"/>
    </source>
</evidence>
<dbReference type="Gene3D" id="1.10.510.10">
    <property type="entry name" value="Transferase(Phosphotransferase) domain 1"/>
    <property type="match status" value="1"/>
</dbReference>
<dbReference type="Proteomes" id="UP000032141">
    <property type="component" value="Chromosome C1"/>
</dbReference>
<feature type="signal peptide" evidence="20">
    <location>
        <begin position="1"/>
        <end position="19"/>
    </location>
</feature>
<keyword evidence="5 19" id="KW-0812">Transmembrane</keyword>
<feature type="region of interest" description="Disordered" evidence="18">
    <location>
        <begin position="777"/>
        <end position="810"/>
    </location>
</feature>
<dbReference type="InterPro" id="IPR002902">
    <property type="entry name" value="GNK2"/>
</dbReference>
<dbReference type="GO" id="GO:0042742">
    <property type="term" value="P:defense response to bacterium"/>
    <property type="evidence" value="ECO:0007669"/>
    <property type="project" value="TreeGrafter"/>
</dbReference>
<dbReference type="PANTHER" id="PTHR27002:SF1025">
    <property type="entry name" value="CYSTEINE-RICH RECEPTOR-LIKE PROTEIN KINASE 30-RELATED"/>
    <property type="match status" value="1"/>
</dbReference>
<dbReference type="EnsemblPlants" id="Bo1g034370.1">
    <property type="protein sequence ID" value="Bo1g034370.1"/>
    <property type="gene ID" value="Bo1g034370"/>
</dbReference>
<dbReference type="eggNOG" id="ENOG502QWDY">
    <property type="taxonomic scope" value="Eukaryota"/>
</dbReference>
<keyword evidence="24" id="KW-1185">Reference proteome</keyword>
<keyword evidence="6 20" id="KW-0732">Signal</keyword>
<dbReference type="FunFam" id="3.30.430.20:FF:000007">
    <property type="entry name" value="Cysteine-rich receptor-like protein kinase 11"/>
    <property type="match status" value="1"/>
</dbReference>